<evidence type="ECO:0000256" key="4">
    <source>
        <dbReference type="ARBA" id="ARBA00022980"/>
    </source>
</evidence>
<dbReference type="STRING" id="71717.A0A4Y7TR17"/>
<accession>A0A4Y7TR17</accession>
<gene>
    <name evidence="10" type="ORF">FA13DRAFT_1727590</name>
</gene>
<evidence type="ECO:0000256" key="8">
    <source>
        <dbReference type="SAM" id="MobiDB-lite"/>
    </source>
</evidence>
<dbReference type="PANTHER" id="PTHR13124:SF12">
    <property type="entry name" value="LARGE RIBOSOMAL SUBUNIT PROTEIN ML46"/>
    <property type="match status" value="1"/>
</dbReference>
<name>A0A4Y7TR17_COPMI</name>
<evidence type="ECO:0000256" key="1">
    <source>
        <dbReference type="ARBA" id="ARBA00004173"/>
    </source>
</evidence>
<feature type="domain" description="Large ribosomal subunit protein mL46 N-terminal" evidence="9">
    <location>
        <begin position="54"/>
        <end position="164"/>
    </location>
</feature>
<comment type="subcellular location">
    <subcellularLocation>
        <location evidence="1">Mitochondrion</location>
    </subcellularLocation>
</comment>
<proteinExistence type="inferred from homology"/>
<dbReference type="InterPro" id="IPR040008">
    <property type="entry name" value="Ribosomal_mL46"/>
</dbReference>
<evidence type="ECO:0000313" key="10">
    <source>
        <dbReference type="EMBL" id="TEB36032.1"/>
    </source>
</evidence>
<feature type="region of interest" description="Disordered" evidence="8">
    <location>
        <begin position="24"/>
        <end position="55"/>
    </location>
</feature>
<evidence type="ECO:0000256" key="5">
    <source>
        <dbReference type="ARBA" id="ARBA00023128"/>
    </source>
</evidence>
<evidence type="ECO:0000259" key="9">
    <source>
        <dbReference type="Pfam" id="PF11788"/>
    </source>
</evidence>
<keyword evidence="5" id="KW-0496">Mitochondrion</keyword>
<keyword evidence="6" id="KW-0687">Ribonucleoprotein</keyword>
<evidence type="ECO:0000256" key="7">
    <source>
        <dbReference type="ARBA" id="ARBA00035190"/>
    </source>
</evidence>
<dbReference type="PANTHER" id="PTHR13124">
    <property type="entry name" value="39S RIBOSOMAL PROTEIN L46, MITOCHONDRIAL PRECURSOR-RELATED"/>
    <property type="match status" value="1"/>
</dbReference>
<dbReference type="GO" id="GO:0003735">
    <property type="term" value="F:structural constituent of ribosome"/>
    <property type="evidence" value="ECO:0007669"/>
    <property type="project" value="InterPro"/>
</dbReference>
<comment type="caution">
    <text evidence="10">The sequence shown here is derived from an EMBL/GenBank/DDBJ whole genome shotgun (WGS) entry which is preliminary data.</text>
</comment>
<organism evidence="10 11">
    <name type="scientific">Coprinellus micaceus</name>
    <name type="common">Glistening ink-cap mushroom</name>
    <name type="synonym">Coprinus micaceus</name>
    <dbReference type="NCBI Taxonomy" id="71717"/>
    <lineage>
        <taxon>Eukaryota</taxon>
        <taxon>Fungi</taxon>
        <taxon>Dikarya</taxon>
        <taxon>Basidiomycota</taxon>
        <taxon>Agaricomycotina</taxon>
        <taxon>Agaricomycetes</taxon>
        <taxon>Agaricomycetidae</taxon>
        <taxon>Agaricales</taxon>
        <taxon>Agaricineae</taxon>
        <taxon>Psathyrellaceae</taxon>
        <taxon>Coprinellus</taxon>
    </lineage>
</organism>
<dbReference type="InterPro" id="IPR033650">
    <property type="entry name" value="Ribosomal_mL46_NUDIX"/>
</dbReference>
<keyword evidence="11" id="KW-1185">Reference proteome</keyword>
<feature type="compositionally biased region" description="Low complexity" evidence="8">
    <location>
        <begin position="27"/>
        <end position="44"/>
    </location>
</feature>
<dbReference type="AlphaFoldDB" id="A0A4Y7TR17"/>
<dbReference type="CDD" id="cd04661">
    <property type="entry name" value="NUDIX_MRP_L46"/>
    <property type="match status" value="1"/>
</dbReference>
<evidence type="ECO:0000256" key="6">
    <source>
        <dbReference type="ARBA" id="ARBA00023274"/>
    </source>
</evidence>
<evidence type="ECO:0000256" key="3">
    <source>
        <dbReference type="ARBA" id="ARBA00022946"/>
    </source>
</evidence>
<dbReference type="EMBL" id="QPFP01000006">
    <property type="protein sequence ID" value="TEB36032.1"/>
    <property type="molecule type" value="Genomic_DNA"/>
</dbReference>
<dbReference type="GO" id="GO:0005762">
    <property type="term" value="C:mitochondrial large ribosomal subunit"/>
    <property type="evidence" value="ECO:0007669"/>
    <property type="project" value="TreeGrafter"/>
</dbReference>
<dbReference type="InterPro" id="IPR015797">
    <property type="entry name" value="NUDIX_hydrolase-like_dom_sf"/>
</dbReference>
<feature type="compositionally biased region" description="Basic and acidic residues" evidence="8">
    <location>
        <begin position="45"/>
        <end position="54"/>
    </location>
</feature>
<dbReference type="Gene3D" id="3.90.79.10">
    <property type="entry name" value="Nucleoside Triphosphate Pyrophosphohydrolase"/>
    <property type="match status" value="1"/>
</dbReference>
<dbReference type="InterPro" id="IPR021757">
    <property type="entry name" value="Ribosomal_mL46_N"/>
</dbReference>
<protein>
    <recommendedName>
        <fullName evidence="7">Large ribosomal subunit protein mL46</fullName>
    </recommendedName>
</protein>
<reference evidence="10 11" key="1">
    <citation type="journal article" date="2019" name="Nat. Ecol. Evol.">
        <title>Megaphylogeny resolves global patterns of mushroom evolution.</title>
        <authorList>
            <person name="Varga T."/>
            <person name="Krizsan K."/>
            <person name="Foldi C."/>
            <person name="Dima B."/>
            <person name="Sanchez-Garcia M."/>
            <person name="Sanchez-Ramirez S."/>
            <person name="Szollosi G.J."/>
            <person name="Szarkandi J.G."/>
            <person name="Papp V."/>
            <person name="Albert L."/>
            <person name="Andreopoulos W."/>
            <person name="Angelini C."/>
            <person name="Antonin V."/>
            <person name="Barry K.W."/>
            <person name="Bougher N.L."/>
            <person name="Buchanan P."/>
            <person name="Buyck B."/>
            <person name="Bense V."/>
            <person name="Catcheside P."/>
            <person name="Chovatia M."/>
            <person name="Cooper J."/>
            <person name="Damon W."/>
            <person name="Desjardin D."/>
            <person name="Finy P."/>
            <person name="Geml J."/>
            <person name="Haridas S."/>
            <person name="Hughes K."/>
            <person name="Justo A."/>
            <person name="Karasinski D."/>
            <person name="Kautmanova I."/>
            <person name="Kiss B."/>
            <person name="Kocsube S."/>
            <person name="Kotiranta H."/>
            <person name="LaButti K.M."/>
            <person name="Lechner B.E."/>
            <person name="Liimatainen K."/>
            <person name="Lipzen A."/>
            <person name="Lukacs Z."/>
            <person name="Mihaltcheva S."/>
            <person name="Morgado L.N."/>
            <person name="Niskanen T."/>
            <person name="Noordeloos M.E."/>
            <person name="Ohm R.A."/>
            <person name="Ortiz-Santana B."/>
            <person name="Ovrebo C."/>
            <person name="Racz N."/>
            <person name="Riley R."/>
            <person name="Savchenko A."/>
            <person name="Shiryaev A."/>
            <person name="Soop K."/>
            <person name="Spirin V."/>
            <person name="Szebenyi C."/>
            <person name="Tomsovsky M."/>
            <person name="Tulloss R.E."/>
            <person name="Uehling J."/>
            <person name="Grigoriev I.V."/>
            <person name="Vagvolgyi C."/>
            <person name="Papp T."/>
            <person name="Martin F.M."/>
            <person name="Miettinen O."/>
            <person name="Hibbett D.S."/>
            <person name="Nagy L.G."/>
        </authorList>
    </citation>
    <scope>NUCLEOTIDE SEQUENCE [LARGE SCALE GENOMIC DNA]</scope>
    <source>
        <strain evidence="10 11">FP101781</strain>
    </source>
</reference>
<dbReference type="Proteomes" id="UP000298030">
    <property type="component" value="Unassembled WGS sequence"/>
</dbReference>
<comment type="similarity">
    <text evidence="2">Belongs to the mitochondrion-specific ribosomal protein mL46 family.</text>
</comment>
<dbReference type="OrthoDB" id="414075at2759"/>
<evidence type="ECO:0000313" key="11">
    <source>
        <dbReference type="Proteomes" id="UP000298030"/>
    </source>
</evidence>
<sequence length="295" mass="33024">MLSRHVLKQAHRCPGAARRAFATEVVPPAASSQSSPGPAEASSPRSEKSTEKPRISTAIILNRSPILTKTPAPLETAFYSYQARIRRAISNPFPHDFYFKQGSLLQTRFNIEEREREKKAFGPRFLPPEDVDPEKAAADKAAVEQLAQQEGEGEELAPRVHESDLKGDVKSLDRAGDRNLYLLLQVEGNGKQSWRFPQGGVEKGDFLHQAAQKDLWAECGQHMDTWIVGRKPVGVWKPSSESQNPIFFYKGHIMAGQVRVDGKSVKDFAWLTKEEVGTRLDAEYWEVVKDILSDS</sequence>
<dbReference type="Pfam" id="PF11788">
    <property type="entry name" value="MRP-L46"/>
    <property type="match status" value="1"/>
</dbReference>
<keyword evidence="4" id="KW-0689">Ribosomal protein</keyword>
<dbReference type="SUPFAM" id="SSF55811">
    <property type="entry name" value="Nudix"/>
    <property type="match status" value="1"/>
</dbReference>
<keyword evidence="3" id="KW-0809">Transit peptide</keyword>
<evidence type="ECO:0000256" key="2">
    <source>
        <dbReference type="ARBA" id="ARBA00009070"/>
    </source>
</evidence>